<feature type="transmembrane region" description="Helical" evidence="7">
    <location>
        <begin position="317"/>
        <end position="345"/>
    </location>
</feature>
<feature type="transmembrane region" description="Helical" evidence="7">
    <location>
        <begin position="271"/>
        <end position="296"/>
    </location>
</feature>
<dbReference type="PANTHER" id="PTHR30489:SF0">
    <property type="entry name" value="LIPOPROTEIN-RELEASING SYSTEM TRANSMEMBRANE PROTEIN LOLE"/>
    <property type="match status" value="1"/>
</dbReference>
<name>A0ABV6B8Y6_9DEIO</name>
<gene>
    <name evidence="10" type="ORF">ACFFLM_23380</name>
</gene>
<feature type="transmembrane region" description="Helical" evidence="7">
    <location>
        <begin position="37"/>
        <end position="57"/>
    </location>
</feature>
<feature type="domain" description="MacB-like periplasmic core" evidence="9">
    <location>
        <begin position="38"/>
        <end position="244"/>
    </location>
</feature>
<evidence type="ECO:0000256" key="6">
    <source>
        <dbReference type="ARBA" id="ARBA00023136"/>
    </source>
</evidence>
<dbReference type="RefSeq" id="WP_380016294.1">
    <property type="nucleotide sequence ID" value="NZ_JBHLYR010000067.1"/>
</dbReference>
<dbReference type="InterPro" id="IPR003838">
    <property type="entry name" value="ABC3_permease_C"/>
</dbReference>
<feature type="transmembrane region" description="Helical" evidence="7">
    <location>
        <begin position="371"/>
        <end position="390"/>
    </location>
</feature>
<evidence type="ECO:0000256" key="3">
    <source>
        <dbReference type="ARBA" id="ARBA00022475"/>
    </source>
</evidence>
<reference evidence="10 11" key="1">
    <citation type="submission" date="2024-09" db="EMBL/GenBank/DDBJ databases">
        <authorList>
            <person name="Sun Q."/>
            <person name="Mori K."/>
        </authorList>
    </citation>
    <scope>NUCLEOTIDE SEQUENCE [LARGE SCALE GENOMIC DNA]</scope>
    <source>
        <strain evidence="10 11">JCM 13503</strain>
    </source>
</reference>
<feature type="domain" description="ABC3 transporter permease C-terminal" evidence="8">
    <location>
        <begin position="274"/>
        <end position="398"/>
    </location>
</feature>
<evidence type="ECO:0000259" key="9">
    <source>
        <dbReference type="Pfam" id="PF12704"/>
    </source>
</evidence>
<protein>
    <submittedName>
        <fullName evidence="10">ABC transporter permease</fullName>
    </submittedName>
</protein>
<dbReference type="InterPro" id="IPR051447">
    <property type="entry name" value="Lipoprotein-release_system"/>
</dbReference>
<evidence type="ECO:0000256" key="4">
    <source>
        <dbReference type="ARBA" id="ARBA00022692"/>
    </source>
</evidence>
<comment type="subcellular location">
    <subcellularLocation>
        <location evidence="1">Cell membrane</location>
        <topology evidence="1">Multi-pass membrane protein</topology>
    </subcellularLocation>
</comment>
<dbReference type="PANTHER" id="PTHR30489">
    <property type="entry name" value="LIPOPROTEIN-RELEASING SYSTEM TRANSMEMBRANE PROTEIN LOLE"/>
    <property type="match status" value="1"/>
</dbReference>
<evidence type="ECO:0000256" key="5">
    <source>
        <dbReference type="ARBA" id="ARBA00022989"/>
    </source>
</evidence>
<dbReference type="EMBL" id="JBHLYR010000067">
    <property type="protein sequence ID" value="MFB9994896.1"/>
    <property type="molecule type" value="Genomic_DNA"/>
</dbReference>
<evidence type="ECO:0000256" key="2">
    <source>
        <dbReference type="ARBA" id="ARBA00005236"/>
    </source>
</evidence>
<comment type="similarity">
    <text evidence="2">Belongs to the ABC-4 integral membrane protein family. LolC/E subfamily.</text>
</comment>
<dbReference type="Proteomes" id="UP001589733">
    <property type="component" value="Unassembled WGS sequence"/>
</dbReference>
<dbReference type="Pfam" id="PF12704">
    <property type="entry name" value="MacB_PCD"/>
    <property type="match status" value="1"/>
</dbReference>
<accession>A0ABV6B8Y6</accession>
<evidence type="ECO:0000259" key="8">
    <source>
        <dbReference type="Pfam" id="PF02687"/>
    </source>
</evidence>
<proteinExistence type="inferred from homology"/>
<keyword evidence="6 7" id="KW-0472">Membrane</keyword>
<organism evidence="10 11">
    <name type="scientific">Deinococcus oregonensis</name>
    <dbReference type="NCBI Taxonomy" id="1805970"/>
    <lineage>
        <taxon>Bacteria</taxon>
        <taxon>Thermotogati</taxon>
        <taxon>Deinococcota</taxon>
        <taxon>Deinococci</taxon>
        <taxon>Deinococcales</taxon>
        <taxon>Deinococcaceae</taxon>
        <taxon>Deinococcus</taxon>
    </lineage>
</organism>
<keyword evidence="3" id="KW-1003">Cell membrane</keyword>
<evidence type="ECO:0000313" key="10">
    <source>
        <dbReference type="EMBL" id="MFB9994896.1"/>
    </source>
</evidence>
<dbReference type="Pfam" id="PF02687">
    <property type="entry name" value="FtsX"/>
    <property type="match status" value="1"/>
</dbReference>
<comment type="caution">
    <text evidence="10">The sequence shown here is derived from an EMBL/GenBank/DDBJ whole genome shotgun (WGS) entry which is preliminary data.</text>
</comment>
<sequence>MPAADPTPNHTPQVRPRVPDLAWTLARAHLSRRRTQNVLTILGIAVGVMVLIAALSLTNGFTRSLIDATLRASPHLSITSFTPQPRDPALEKLVAANKEVTAVTPFLADKGLLTRPASGGRSAGVDFATLFGVQPTAAQVLQLQPEEGELLADLKDGEVLLGASLARSVGAFAGDEVRLLNSTQRRTTLRVKGVFSTGNYLIDSAYAFTNLGTLQALQQTPNITGYQLRLRDPATAPAVGLALTQRLPYSALPWQNLYGTLLDQLALQKRVIAFVVFLIVIVAAFGIANVLTLAVFEKTQEIAILRAIGATRNLITRVFVLEGLVLGFSGLLLGNLLGLAISAYFTVRPFQLPGDLYFITALPVEVRLTDLLWVNAVGLGTTMLAALIPARRAANVEPARIIR</sequence>
<dbReference type="InterPro" id="IPR025857">
    <property type="entry name" value="MacB_PCD"/>
</dbReference>
<keyword evidence="5 7" id="KW-1133">Transmembrane helix</keyword>
<keyword evidence="11" id="KW-1185">Reference proteome</keyword>
<keyword evidence="4 7" id="KW-0812">Transmembrane</keyword>
<evidence type="ECO:0000256" key="1">
    <source>
        <dbReference type="ARBA" id="ARBA00004651"/>
    </source>
</evidence>
<evidence type="ECO:0000313" key="11">
    <source>
        <dbReference type="Proteomes" id="UP001589733"/>
    </source>
</evidence>
<evidence type="ECO:0000256" key="7">
    <source>
        <dbReference type="SAM" id="Phobius"/>
    </source>
</evidence>